<dbReference type="Proteomes" id="UP000784294">
    <property type="component" value="Unassembled WGS sequence"/>
</dbReference>
<protein>
    <submittedName>
        <fullName evidence="2">Uncharacterized protein</fullName>
    </submittedName>
</protein>
<proteinExistence type="predicted"/>
<keyword evidence="3" id="KW-1185">Reference proteome</keyword>
<accession>A0A3S5AZ87</accession>
<evidence type="ECO:0000313" key="2">
    <source>
        <dbReference type="EMBL" id="VEL08763.1"/>
    </source>
</evidence>
<sequence length="191" mass="19758">MAETQVTVHADIFDRAPGGGHPGERLPRSLVPPDRPQSAGSQLGATQAPYYYDSSRHIGTPDSGYAPGSGARSVGGLGSGPASTALSSGPVGVGGVAGAYDRGPHPASSGLDGASVMSGSDFDPGLRRPAGQTASIDRISRSAFELDIPDLKNVREGRERSRQELRVLNERFASHLEVVSLLHFVASAWAG</sequence>
<evidence type="ECO:0000313" key="3">
    <source>
        <dbReference type="Proteomes" id="UP000784294"/>
    </source>
</evidence>
<dbReference type="EMBL" id="CAAALY010004679">
    <property type="protein sequence ID" value="VEL08763.1"/>
    <property type="molecule type" value="Genomic_DNA"/>
</dbReference>
<feature type="region of interest" description="Disordered" evidence="1">
    <location>
        <begin position="1"/>
        <end position="134"/>
    </location>
</feature>
<dbReference type="AlphaFoldDB" id="A0A3S5AZ87"/>
<evidence type="ECO:0000256" key="1">
    <source>
        <dbReference type="SAM" id="MobiDB-lite"/>
    </source>
</evidence>
<reference evidence="2" key="1">
    <citation type="submission" date="2018-11" db="EMBL/GenBank/DDBJ databases">
        <authorList>
            <consortium name="Pathogen Informatics"/>
        </authorList>
    </citation>
    <scope>NUCLEOTIDE SEQUENCE</scope>
</reference>
<name>A0A3S5AZ87_9PLAT</name>
<organism evidence="2 3">
    <name type="scientific">Protopolystoma xenopodis</name>
    <dbReference type="NCBI Taxonomy" id="117903"/>
    <lineage>
        <taxon>Eukaryota</taxon>
        <taxon>Metazoa</taxon>
        <taxon>Spiralia</taxon>
        <taxon>Lophotrochozoa</taxon>
        <taxon>Platyhelminthes</taxon>
        <taxon>Monogenea</taxon>
        <taxon>Polyopisthocotylea</taxon>
        <taxon>Polystomatidea</taxon>
        <taxon>Polystomatidae</taxon>
        <taxon>Protopolystoma</taxon>
    </lineage>
</organism>
<comment type="caution">
    <text evidence="2">The sequence shown here is derived from an EMBL/GenBank/DDBJ whole genome shotgun (WGS) entry which is preliminary data.</text>
</comment>
<gene>
    <name evidence="2" type="ORF">PXEA_LOCUS2203</name>
</gene>